<accession>A0A2V5GT15</accession>
<dbReference type="AlphaFoldDB" id="A0A2V5GT15"/>
<sequence>MGGTVGPSVNRQRLHRVKQHQLTTDTSISTSNNKNKHNNNSNNRSDTGAKRDHASINAARKQRMGTVSPTETEYPFPATKPSTKFATPLDPATTTCDAAVPCASANSGITSREPFPPRVDCILPRQQGSFRANGVVDQRGFALG</sequence>
<gene>
    <name evidence="2" type="ORF">BO99DRAFT_27052</name>
</gene>
<evidence type="ECO:0000256" key="1">
    <source>
        <dbReference type="SAM" id="MobiDB-lite"/>
    </source>
</evidence>
<dbReference type="EMBL" id="KZ825216">
    <property type="protein sequence ID" value="PYI14258.1"/>
    <property type="molecule type" value="Genomic_DNA"/>
</dbReference>
<keyword evidence="3" id="KW-1185">Reference proteome</keyword>
<protein>
    <submittedName>
        <fullName evidence="2">Uncharacterized protein</fullName>
    </submittedName>
</protein>
<organism evidence="2 3">
    <name type="scientific">Aspergillus violaceofuscus (strain CBS 115571)</name>
    <dbReference type="NCBI Taxonomy" id="1450538"/>
    <lineage>
        <taxon>Eukaryota</taxon>
        <taxon>Fungi</taxon>
        <taxon>Dikarya</taxon>
        <taxon>Ascomycota</taxon>
        <taxon>Pezizomycotina</taxon>
        <taxon>Eurotiomycetes</taxon>
        <taxon>Eurotiomycetidae</taxon>
        <taxon>Eurotiales</taxon>
        <taxon>Aspergillaceae</taxon>
        <taxon>Aspergillus</taxon>
    </lineage>
</organism>
<evidence type="ECO:0000313" key="2">
    <source>
        <dbReference type="EMBL" id="PYI14258.1"/>
    </source>
</evidence>
<evidence type="ECO:0000313" key="3">
    <source>
        <dbReference type="Proteomes" id="UP000249829"/>
    </source>
</evidence>
<reference evidence="2 3" key="1">
    <citation type="submission" date="2018-02" db="EMBL/GenBank/DDBJ databases">
        <title>The genomes of Aspergillus section Nigri reveals drivers in fungal speciation.</title>
        <authorList>
            <consortium name="DOE Joint Genome Institute"/>
            <person name="Vesth T.C."/>
            <person name="Nybo J."/>
            <person name="Theobald S."/>
            <person name="Brandl J."/>
            <person name="Frisvad J.C."/>
            <person name="Nielsen K.F."/>
            <person name="Lyhne E.K."/>
            <person name="Kogle M.E."/>
            <person name="Kuo A."/>
            <person name="Riley R."/>
            <person name="Clum A."/>
            <person name="Nolan M."/>
            <person name="Lipzen A."/>
            <person name="Salamov A."/>
            <person name="Henrissat B."/>
            <person name="Wiebenga A."/>
            <person name="De vries R.P."/>
            <person name="Grigoriev I.V."/>
            <person name="Mortensen U.H."/>
            <person name="Andersen M.R."/>
            <person name="Baker S.E."/>
        </authorList>
    </citation>
    <scope>NUCLEOTIDE SEQUENCE [LARGE SCALE GENOMIC DNA]</scope>
    <source>
        <strain evidence="2 3">CBS 115571</strain>
    </source>
</reference>
<feature type="compositionally biased region" description="Low complexity" evidence="1">
    <location>
        <begin position="23"/>
        <end position="46"/>
    </location>
</feature>
<name>A0A2V5GT15_ASPV1</name>
<proteinExistence type="predicted"/>
<dbReference type="Proteomes" id="UP000249829">
    <property type="component" value="Unassembled WGS sequence"/>
</dbReference>
<feature type="region of interest" description="Disordered" evidence="1">
    <location>
        <begin position="1"/>
        <end position="89"/>
    </location>
</feature>